<proteinExistence type="predicted"/>
<accession>A0A4Y2CB78</accession>
<keyword evidence="2" id="KW-1185">Reference proteome</keyword>
<dbReference type="EMBL" id="BGPR01000170">
    <property type="protein sequence ID" value="GBM01519.1"/>
    <property type="molecule type" value="Genomic_DNA"/>
</dbReference>
<evidence type="ECO:0000313" key="1">
    <source>
        <dbReference type="EMBL" id="GBM01519.1"/>
    </source>
</evidence>
<reference evidence="1 2" key="1">
    <citation type="journal article" date="2019" name="Sci. Rep.">
        <title>Orb-weaving spider Araneus ventricosus genome elucidates the spidroin gene catalogue.</title>
        <authorList>
            <person name="Kono N."/>
            <person name="Nakamura H."/>
            <person name="Ohtoshi R."/>
            <person name="Moran D.A.P."/>
            <person name="Shinohara A."/>
            <person name="Yoshida Y."/>
            <person name="Fujiwara M."/>
            <person name="Mori M."/>
            <person name="Tomita M."/>
            <person name="Arakawa K."/>
        </authorList>
    </citation>
    <scope>NUCLEOTIDE SEQUENCE [LARGE SCALE GENOMIC DNA]</scope>
</reference>
<name>A0A4Y2CB78_ARAVE</name>
<protein>
    <submittedName>
        <fullName evidence="1">Uncharacterized protein</fullName>
    </submittedName>
</protein>
<evidence type="ECO:0000313" key="2">
    <source>
        <dbReference type="Proteomes" id="UP000499080"/>
    </source>
</evidence>
<sequence>MGNLIAEENGESPLLEVSYGTETTFFINLILTEIQFKCHIALAPAPSSIPNRLLDDDSIAHSSLQLSLVLNTLRILHAIQAESLIRRLSNKLKTSHLGCVYNDR</sequence>
<gene>
    <name evidence="1" type="ORF">AVEN_209325_1</name>
</gene>
<comment type="caution">
    <text evidence="1">The sequence shown here is derived from an EMBL/GenBank/DDBJ whole genome shotgun (WGS) entry which is preliminary data.</text>
</comment>
<organism evidence="1 2">
    <name type="scientific">Araneus ventricosus</name>
    <name type="common">Orbweaver spider</name>
    <name type="synonym">Epeira ventricosa</name>
    <dbReference type="NCBI Taxonomy" id="182803"/>
    <lineage>
        <taxon>Eukaryota</taxon>
        <taxon>Metazoa</taxon>
        <taxon>Ecdysozoa</taxon>
        <taxon>Arthropoda</taxon>
        <taxon>Chelicerata</taxon>
        <taxon>Arachnida</taxon>
        <taxon>Araneae</taxon>
        <taxon>Araneomorphae</taxon>
        <taxon>Entelegynae</taxon>
        <taxon>Araneoidea</taxon>
        <taxon>Araneidae</taxon>
        <taxon>Araneus</taxon>
    </lineage>
</organism>
<dbReference type="Proteomes" id="UP000499080">
    <property type="component" value="Unassembled WGS sequence"/>
</dbReference>
<dbReference type="AlphaFoldDB" id="A0A4Y2CB78"/>